<proteinExistence type="predicted"/>
<comment type="caution">
    <text evidence="1">The sequence shown here is derived from an EMBL/GenBank/DDBJ whole genome shotgun (WGS) entry which is preliminary data.</text>
</comment>
<gene>
    <name evidence="1" type="ORF">PPNO1_LOCUS4141</name>
</gene>
<dbReference type="AlphaFoldDB" id="A0A9P1H0N0"/>
<accession>A0A9P1H0N0</accession>
<dbReference type="EMBL" id="CALLCH030000011">
    <property type="protein sequence ID" value="CAI4214410.1"/>
    <property type="molecule type" value="Genomic_DNA"/>
</dbReference>
<organism evidence="1 2">
    <name type="scientific">Parascedosporium putredinis</name>
    <dbReference type="NCBI Taxonomy" id="1442378"/>
    <lineage>
        <taxon>Eukaryota</taxon>
        <taxon>Fungi</taxon>
        <taxon>Dikarya</taxon>
        <taxon>Ascomycota</taxon>
        <taxon>Pezizomycotina</taxon>
        <taxon>Sordariomycetes</taxon>
        <taxon>Hypocreomycetidae</taxon>
        <taxon>Microascales</taxon>
        <taxon>Microascaceae</taxon>
        <taxon>Parascedosporium</taxon>
    </lineage>
</organism>
<keyword evidence="2" id="KW-1185">Reference proteome</keyword>
<evidence type="ECO:0000313" key="2">
    <source>
        <dbReference type="Proteomes" id="UP000838763"/>
    </source>
</evidence>
<name>A0A9P1H0N0_9PEZI</name>
<reference evidence="1" key="1">
    <citation type="submission" date="2022-11" db="EMBL/GenBank/DDBJ databases">
        <authorList>
            <person name="Scott C."/>
            <person name="Bruce N."/>
        </authorList>
    </citation>
    <scope>NUCLEOTIDE SEQUENCE</scope>
</reference>
<protein>
    <submittedName>
        <fullName evidence="1">Uncharacterized protein</fullName>
    </submittedName>
</protein>
<evidence type="ECO:0000313" key="1">
    <source>
        <dbReference type="EMBL" id="CAI4214410.1"/>
    </source>
</evidence>
<sequence>MSKATEKAKAKLAEILNDPGRHDSSGLKTTREDVIKPNEAVDDVEVDYVEVDGYRGISKRHLTVIFQGLRTFGTLEETSVLEQTLGQGQVSTGTVMLEPQRLTSFPNYAT</sequence>
<dbReference type="Proteomes" id="UP000838763">
    <property type="component" value="Unassembled WGS sequence"/>
</dbReference>